<feature type="transmembrane region" description="Helical" evidence="7">
    <location>
        <begin position="551"/>
        <end position="573"/>
    </location>
</feature>
<feature type="domain" description="Major facilitator superfamily associated" evidence="8">
    <location>
        <begin position="44"/>
        <end position="612"/>
    </location>
</feature>
<evidence type="ECO:0000256" key="6">
    <source>
        <dbReference type="SAM" id="MobiDB-lite"/>
    </source>
</evidence>
<gene>
    <name evidence="9" type="ORF">PXEA_LOCUS33059</name>
</gene>
<feature type="transmembrane region" description="Helical" evidence="7">
    <location>
        <begin position="336"/>
        <end position="362"/>
    </location>
</feature>
<comment type="subcellular location">
    <subcellularLocation>
        <location evidence="1">Membrane</location>
        <topology evidence="1">Multi-pass membrane protein</topology>
    </subcellularLocation>
</comment>
<sequence length="636" mass="71595">MFNAPQTYADDNAEVQKGGSTPRLSSPKSLLLWLTGSFNRSLLVFKLFYFFFFAAFGSLFPLISIYFKQLGLNATQCGVLSGIRSLVECFGAPFWSSLAEKWKKAKEFFIFSLLCWIAFNLAVGFVRPTPEGCLITLLTTPSESVNLSTAPMAIAEIYRNYRYDNVKAMEMDRDVSFPSRDRIGQTPLLLNTELLVDPSAYVGEAWTWGQKVRSRGKTNYAKDLPRFHDPERYPPGSLVMPLYSTVVYSQSKINQIFVVLLLLILVGELFSCPAICLADSCVLLHLEDDPDNTYGKQRMLGSVGWGLMMLFIGIVLDNSASFPEHPCLAPGHRERNYMICFAMFSVLMSCALITATQFTFGYERGQESMYFKVVKDKMARTLLGRQTKNRSKLVNEEDEETPQFAEVSEMAGEGGDSSKVSAKGAQSKPTNEEILERQLGIKLDRSSAPQKAALTEVDPYAEDLASTAQLKVSSTFHVCNAFISSPLIGFSRSTKACPLSDRLICISLDDQLWFTYSRSINVGLCRFFLSIPFLQITKWFQVLHQFSKPRLASFLFVAWFMGLGMGQVFSFLFWHMQELGGSPTLFGIASVINHISEILAYYFSKTVIDRIGEFKRSHSRPCLWQYSLFTCTLIDI</sequence>
<dbReference type="AlphaFoldDB" id="A0A448XLN9"/>
<feature type="transmembrane region" description="Helical" evidence="7">
    <location>
        <begin position="256"/>
        <end position="278"/>
    </location>
</feature>
<comment type="caution">
    <text evidence="9">The sequence shown here is derived from an EMBL/GenBank/DDBJ whole genome shotgun (WGS) entry which is preliminary data.</text>
</comment>
<dbReference type="EMBL" id="CAAALY010261954">
    <property type="protein sequence ID" value="VEL39619.1"/>
    <property type="molecule type" value="Genomic_DNA"/>
</dbReference>
<reference evidence="9" key="1">
    <citation type="submission" date="2018-11" db="EMBL/GenBank/DDBJ databases">
        <authorList>
            <consortium name="Pathogen Informatics"/>
        </authorList>
    </citation>
    <scope>NUCLEOTIDE SEQUENCE</scope>
</reference>
<evidence type="ECO:0000256" key="5">
    <source>
        <dbReference type="ARBA" id="ARBA00023136"/>
    </source>
</evidence>
<accession>A0A448XLN9</accession>
<evidence type="ECO:0000313" key="9">
    <source>
        <dbReference type="EMBL" id="VEL39619.1"/>
    </source>
</evidence>
<feature type="transmembrane region" description="Helical" evidence="7">
    <location>
        <begin position="299"/>
        <end position="316"/>
    </location>
</feature>
<keyword evidence="5 7" id="KW-0472">Membrane</keyword>
<dbReference type="Pfam" id="PF12832">
    <property type="entry name" value="MFS_1_like"/>
    <property type="match status" value="1"/>
</dbReference>
<name>A0A448XLN9_9PLAT</name>
<dbReference type="SUPFAM" id="SSF103473">
    <property type="entry name" value="MFS general substrate transporter"/>
    <property type="match status" value="2"/>
</dbReference>
<dbReference type="Gene3D" id="1.20.1250.20">
    <property type="entry name" value="MFS general substrate transporter like domains"/>
    <property type="match status" value="2"/>
</dbReference>
<dbReference type="InterPro" id="IPR036259">
    <property type="entry name" value="MFS_trans_sf"/>
</dbReference>
<dbReference type="Proteomes" id="UP000784294">
    <property type="component" value="Unassembled WGS sequence"/>
</dbReference>
<proteinExistence type="inferred from homology"/>
<comment type="similarity">
    <text evidence="2">Belongs to the major facilitator superfamily. MFSD6 family.</text>
</comment>
<feature type="transmembrane region" description="Helical" evidence="7">
    <location>
        <begin position="47"/>
        <end position="67"/>
    </location>
</feature>
<dbReference type="InterPro" id="IPR051717">
    <property type="entry name" value="MFS_MFSD6"/>
</dbReference>
<feature type="transmembrane region" description="Helical" evidence="7">
    <location>
        <begin position="585"/>
        <end position="603"/>
    </location>
</feature>
<organism evidence="9 10">
    <name type="scientific">Protopolystoma xenopodis</name>
    <dbReference type="NCBI Taxonomy" id="117903"/>
    <lineage>
        <taxon>Eukaryota</taxon>
        <taxon>Metazoa</taxon>
        <taxon>Spiralia</taxon>
        <taxon>Lophotrochozoa</taxon>
        <taxon>Platyhelminthes</taxon>
        <taxon>Monogenea</taxon>
        <taxon>Polyopisthocotylea</taxon>
        <taxon>Polystomatidea</taxon>
        <taxon>Polystomatidae</taxon>
        <taxon>Protopolystoma</taxon>
    </lineage>
</organism>
<protein>
    <recommendedName>
        <fullName evidence="8">Major facilitator superfamily associated domain-containing protein</fullName>
    </recommendedName>
</protein>
<keyword evidence="10" id="KW-1185">Reference proteome</keyword>
<dbReference type="GO" id="GO:0016020">
    <property type="term" value="C:membrane"/>
    <property type="evidence" value="ECO:0007669"/>
    <property type="project" value="UniProtKB-SubCell"/>
</dbReference>
<dbReference type="OrthoDB" id="5989317at2759"/>
<evidence type="ECO:0000256" key="1">
    <source>
        <dbReference type="ARBA" id="ARBA00004141"/>
    </source>
</evidence>
<keyword evidence="3 7" id="KW-0812">Transmembrane</keyword>
<evidence type="ECO:0000256" key="2">
    <source>
        <dbReference type="ARBA" id="ARBA00005241"/>
    </source>
</evidence>
<evidence type="ECO:0000259" key="8">
    <source>
        <dbReference type="Pfam" id="PF12832"/>
    </source>
</evidence>
<keyword evidence="4 7" id="KW-1133">Transmembrane helix</keyword>
<dbReference type="InterPro" id="IPR024989">
    <property type="entry name" value="MFS_assoc_dom"/>
</dbReference>
<evidence type="ECO:0000313" key="10">
    <source>
        <dbReference type="Proteomes" id="UP000784294"/>
    </source>
</evidence>
<feature type="region of interest" description="Disordered" evidence="6">
    <location>
        <begin position="1"/>
        <end position="25"/>
    </location>
</feature>
<evidence type="ECO:0000256" key="7">
    <source>
        <dbReference type="SAM" id="Phobius"/>
    </source>
</evidence>
<evidence type="ECO:0000256" key="3">
    <source>
        <dbReference type="ARBA" id="ARBA00022692"/>
    </source>
</evidence>
<dbReference type="PANTHER" id="PTHR16172:SF2">
    <property type="entry name" value="MAJOR FACILITATOR SUPERFAMILY DOMAIN-CONTAINING PROTEIN 6"/>
    <property type="match status" value="1"/>
</dbReference>
<dbReference type="PANTHER" id="PTHR16172">
    <property type="entry name" value="MAJOR FACILITATOR SUPERFAMILY DOMAIN-CONTAINING PROTEIN 6-LIKE"/>
    <property type="match status" value="1"/>
</dbReference>
<feature type="transmembrane region" description="Helical" evidence="7">
    <location>
        <begin position="108"/>
        <end position="126"/>
    </location>
</feature>
<evidence type="ECO:0000256" key="4">
    <source>
        <dbReference type="ARBA" id="ARBA00022989"/>
    </source>
</evidence>